<comment type="caution">
    <text evidence="1">The sequence shown here is derived from an EMBL/GenBank/DDBJ whole genome shotgun (WGS) entry which is preliminary data.</text>
</comment>
<gene>
    <name evidence="1" type="ORF">MBESOW_P3741</name>
</gene>
<name>A0A401J7F0_SPHXE</name>
<evidence type="ECO:0000313" key="1">
    <source>
        <dbReference type="EMBL" id="GBH32510.1"/>
    </source>
</evidence>
<reference evidence="1 2" key="1">
    <citation type="submission" date="2014-12" db="EMBL/GenBank/DDBJ databases">
        <title>Whole genome sequencing of Sphingobium xenophagum OW59.</title>
        <authorList>
            <person name="Ohta Y."/>
            <person name="Nishi S."/>
            <person name="Hatada Y."/>
        </authorList>
    </citation>
    <scope>NUCLEOTIDE SEQUENCE [LARGE SCALE GENOMIC DNA]</scope>
    <source>
        <strain evidence="1 2">OW59</strain>
    </source>
</reference>
<keyword evidence="2" id="KW-1185">Reference proteome</keyword>
<dbReference type="EMBL" id="BBQY01000039">
    <property type="protein sequence ID" value="GBH32510.1"/>
    <property type="molecule type" value="Genomic_DNA"/>
</dbReference>
<dbReference type="Proteomes" id="UP000290975">
    <property type="component" value="Unassembled WGS sequence"/>
</dbReference>
<evidence type="ECO:0000313" key="2">
    <source>
        <dbReference type="Proteomes" id="UP000290975"/>
    </source>
</evidence>
<sequence>MPPFVRPIRRLAFPFYHQARCSAVRVEIDRVDHHRVALESLGRNQPFHHPQEHALIAPPLAERLVWPGILRRIPPAQPFAANEDNPAQNPSIIYSRLAVALR</sequence>
<proteinExistence type="predicted"/>
<organism evidence="1 2">
    <name type="scientific">Sphingobium xenophagum</name>
    <dbReference type="NCBI Taxonomy" id="121428"/>
    <lineage>
        <taxon>Bacteria</taxon>
        <taxon>Pseudomonadati</taxon>
        <taxon>Pseudomonadota</taxon>
        <taxon>Alphaproteobacteria</taxon>
        <taxon>Sphingomonadales</taxon>
        <taxon>Sphingomonadaceae</taxon>
        <taxon>Sphingobium</taxon>
    </lineage>
</organism>
<dbReference type="AlphaFoldDB" id="A0A401J7F0"/>
<accession>A0A401J7F0</accession>
<protein>
    <submittedName>
        <fullName evidence="1">Uncharacterized protein</fullName>
    </submittedName>
</protein>